<dbReference type="EMBL" id="CP043670">
    <property type="protein sequence ID" value="QEP92666.1"/>
    <property type="molecule type" value="Genomic_DNA"/>
</dbReference>
<evidence type="ECO:0000313" key="11">
    <source>
        <dbReference type="Proteomes" id="UP000255518"/>
    </source>
</evidence>
<evidence type="ECO:0000313" key="9">
    <source>
        <dbReference type="EMBL" id="SYR42518.1"/>
    </source>
</evidence>
<dbReference type="Proteomes" id="UP000325127">
    <property type="component" value="Chromosome"/>
</dbReference>
<evidence type="ECO:0000313" key="10">
    <source>
        <dbReference type="Proteomes" id="UP000234439"/>
    </source>
</evidence>
<evidence type="ECO:0000313" key="14">
    <source>
        <dbReference type="Proteomes" id="UP000259975"/>
    </source>
</evidence>
<evidence type="ECO:0000313" key="13">
    <source>
        <dbReference type="Proteomes" id="UP000258673"/>
    </source>
</evidence>
<keyword evidence="1" id="KW-0472">Membrane</keyword>
<evidence type="ECO:0000313" key="16">
    <source>
        <dbReference type="Proteomes" id="UP000325127"/>
    </source>
</evidence>
<dbReference type="Proteomes" id="UP000325096">
    <property type="component" value="Chromosome"/>
</dbReference>
<evidence type="ECO:0000313" key="6">
    <source>
        <dbReference type="EMBL" id="STT01036.1"/>
    </source>
</evidence>
<organism evidence="7 14">
    <name type="scientific">Klebsiella pneumoniae</name>
    <dbReference type="NCBI Taxonomy" id="573"/>
    <lineage>
        <taxon>Bacteria</taxon>
        <taxon>Pseudomonadati</taxon>
        <taxon>Pseudomonadota</taxon>
        <taxon>Gammaproteobacteria</taxon>
        <taxon>Enterobacterales</taxon>
        <taxon>Enterobacteriaceae</taxon>
        <taxon>Klebsiella/Raoultella group</taxon>
        <taxon>Klebsiella</taxon>
        <taxon>Klebsiella pneumoniae complex</taxon>
    </lineage>
</organism>
<feature type="transmembrane region" description="Helical" evidence="1">
    <location>
        <begin position="65"/>
        <end position="83"/>
    </location>
</feature>
<evidence type="ECO:0000313" key="7">
    <source>
        <dbReference type="EMBL" id="SXN33956.1"/>
    </source>
</evidence>
<dbReference type="EMBL" id="CP043669">
    <property type="protein sequence ID" value="QEP91663.1"/>
    <property type="molecule type" value="Genomic_DNA"/>
</dbReference>
<dbReference type="Proteomes" id="UP000259975">
    <property type="component" value="Unassembled WGS sequence"/>
</dbReference>
<dbReference type="Proteomes" id="UP000234439">
    <property type="component" value="Unassembled WGS sequence"/>
</dbReference>
<evidence type="ECO:0000313" key="3">
    <source>
        <dbReference type="EMBL" id="PLE25705.1"/>
    </source>
</evidence>
<protein>
    <submittedName>
        <fullName evidence="7">Uncharacterized protein</fullName>
    </submittedName>
</protein>
<dbReference type="EMBL" id="ULCI01000013">
    <property type="protein sequence ID" value="SYR42518.1"/>
    <property type="molecule type" value="Genomic_DNA"/>
</dbReference>
<dbReference type="AlphaFoldDB" id="A0A0C7KK28"/>
<dbReference type="Proteomes" id="UP000258253">
    <property type="component" value="Unassembled WGS sequence"/>
</dbReference>
<proteinExistence type="predicted"/>
<name>A0A0C7KK28_KLEPN</name>
<feature type="transmembrane region" description="Helical" evidence="1">
    <location>
        <begin position="7"/>
        <end position="27"/>
    </location>
</feature>
<evidence type="ECO:0000256" key="1">
    <source>
        <dbReference type="SAM" id="Phobius"/>
    </source>
</evidence>
<evidence type="ECO:0000313" key="12">
    <source>
        <dbReference type="Proteomes" id="UP000258253"/>
    </source>
</evidence>
<dbReference type="Proteomes" id="UP000258673">
    <property type="component" value="Unassembled WGS sequence"/>
</dbReference>
<dbReference type="EMBL" id="UKUT01000026">
    <property type="protein sequence ID" value="SYH37797.1"/>
    <property type="molecule type" value="Genomic_DNA"/>
</dbReference>
<reference evidence="12 13" key="3">
    <citation type="submission" date="2018-08" db="EMBL/GenBank/DDBJ databases">
        <authorList>
            <consortium name="Pathogen Informatics"/>
        </authorList>
    </citation>
    <scope>NUCLEOTIDE SEQUENCE [LARGE SCALE GENOMIC DNA]</scope>
    <source>
        <strain evidence="7 14">EuSCAPE_AT029</strain>
        <strain evidence="9 12">EuSCAPE_HU047</strain>
        <strain evidence="8 13">EuSCAPE_IT093</strain>
    </source>
</reference>
<evidence type="ECO:0000313" key="15">
    <source>
        <dbReference type="Proteomes" id="UP000325096"/>
    </source>
</evidence>
<reference evidence="3 10" key="1">
    <citation type="journal article" date="2017" name="J. Infect. Dis.">
        <title>An Analysis of the Epidemic of Klebsiella pneumoniae Carbapenemase-Producing K. pneumoniae: Convergence of Two Evolutionary Mechanisms Creates the Perfect Storm.</title>
        <authorList>
            <person name="Rojas L.J."/>
            <person name="Weinstock G.M."/>
            <person name="De La Cadena E."/>
            <person name="Diaz L."/>
            <person name="Rios R."/>
            <person name="Hanson B.M."/>
            <person name="Brown J.S."/>
            <person name="Vats P."/>
            <person name="Phillips D.S."/>
            <person name="Nguyen H."/>
            <person name="Hujer K.M."/>
            <person name="Correa A."/>
            <person name="Adams M.D."/>
            <person name="Perez F."/>
            <person name="Sodergren E."/>
            <person name="Narechania A."/>
            <person name="Planet P.J."/>
            <person name="Villegas M.V."/>
            <person name="Bonomo R.A."/>
            <person name="Arias C.A."/>
        </authorList>
    </citation>
    <scope>NUCLEOTIDE SEQUENCE [LARGE SCALE GENOMIC DNA]</scope>
    <source>
        <strain evidence="3 10">COL-Kpn30</strain>
    </source>
</reference>
<dbReference type="EMBL" id="UKGE01000031">
    <property type="protein sequence ID" value="SXN33956.1"/>
    <property type="molecule type" value="Genomic_DNA"/>
</dbReference>
<dbReference type="RefSeq" id="WP_004178418.1">
    <property type="nucleotide sequence ID" value="NZ_AP018750.1"/>
</dbReference>
<keyword evidence="1" id="KW-1133">Transmembrane helix</keyword>
<dbReference type="Proteomes" id="UP000479475">
    <property type="component" value="Unassembled WGS sequence"/>
</dbReference>
<dbReference type="Proteomes" id="UP000255518">
    <property type="component" value="Unassembled WGS sequence"/>
</dbReference>
<sequence>MMNKKFWIRWVSIALICAAYYATVLYFDLVFALNFTETISQGGEFTPSQCTRFVKELAQNHSDSALASIIGFAVCVPLILLIFKKVK</sequence>
<reference evidence="6 11" key="2">
    <citation type="submission" date="2018-06" db="EMBL/GenBank/DDBJ databases">
        <authorList>
            <consortium name="Pathogen Informatics"/>
            <person name="Doyle S."/>
        </authorList>
    </citation>
    <scope>NUCLEOTIDE SEQUENCE [LARGE SCALE GENOMIC DNA]</scope>
    <source>
        <strain evidence="6 11">NCTC13443</strain>
    </source>
</reference>
<gene>
    <name evidence="3" type="ORF">B6I68_21275</name>
    <name evidence="5" type="ORF">FZ928_18280</name>
    <name evidence="4" type="ORF">FZ929_13445</name>
    <name evidence="2" type="ORF">G4V31_26860</name>
    <name evidence="6" type="ORF">NCTC13443_01338</name>
    <name evidence="7" type="ORF">SAMEA3499901_05013</name>
    <name evidence="8" type="ORF">SAMEA3515122_05210</name>
    <name evidence="9" type="ORF">SAMEA3538828_03377</name>
</gene>
<dbReference type="EMBL" id="NCMJ01000117">
    <property type="protein sequence ID" value="PLE25705.1"/>
    <property type="molecule type" value="Genomic_DNA"/>
</dbReference>
<dbReference type="EMBL" id="JAAKYD010000037">
    <property type="protein sequence ID" value="NGN75705.1"/>
    <property type="molecule type" value="Genomic_DNA"/>
</dbReference>
<evidence type="ECO:0000313" key="8">
    <source>
        <dbReference type="EMBL" id="SYH37797.1"/>
    </source>
</evidence>
<evidence type="ECO:0000313" key="2">
    <source>
        <dbReference type="EMBL" id="NGN75705.1"/>
    </source>
</evidence>
<reference evidence="2 17" key="5">
    <citation type="submission" date="2020-02" db="EMBL/GenBank/DDBJ databases">
        <title>Klebsiella pneumoniae genome sequencing and assembly.</title>
        <authorList>
            <person name="Starkova P.S."/>
            <person name="Sulyan O.S."/>
            <person name="Likholetova D.V."/>
            <person name="Ageevets V.A."/>
            <person name="Lazareva I.V."/>
            <person name="Sopova J.V."/>
            <person name="Sidorenko S.V."/>
        </authorList>
    </citation>
    <scope>NUCLEOTIDE SEQUENCE [LARGE SCALE GENOMIC DNA]</scope>
    <source>
        <strain evidence="2 17">2429</strain>
    </source>
</reference>
<accession>A0A0C7KK28</accession>
<dbReference type="KEGG" id="kpx:PMK1_02165"/>
<keyword evidence="1" id="KW-0812">Transmembrane</keyword>
<reference evidence="15 16" key="4">
    <citation type="submission" date="2019-08" db="EMBL/GenBank/DDBJ databases">
        <title>Emergence of NDM-5-producing hypervirulent Klebsiella pneumoniae from clinical infections.</title>
        <authorList>
            <person name="Shen Z."/>
            <person name="Zhang H."/>
            <person name="Li M."/>
        </authorList>
    </citation>
    <scope>NUCLEOTIDE SEQUENCE [LARGE SCALE GENOMIC DNA]</scope>
    <source>
        <strain evidence="5 16">RJ18-01</strain>
        <strain evidence="4 15">RJ18-06</strain>
    </source>
</reference>
<evidence type="ECO:0000313" key="4">
    <source>
        <dbReference type="EMBL" id="QEP91663.1"/>
    </source>
</evidence>
<evidence type="ECO:0000313" key="5">
    <source>
        <dbReference type="EMBL" id="QEP92666.1"/>
    </source>
</evidence>
<evidence type="ECO:0000313" key="17">
    <source>
        <dbReference type="Proteomes" id="UP000479475"/>
    </source>
</evidence>
<dbReference type="EMBL" id="UGKT01000001">
    <property type="protein sequence ID" value="STT01036.1"/>
    <property type="molecule type" value="Genomic_DNA"/>
</dbReference>